<gene>
    <name evidence="3" type="ORF">OBRU01_00388</name>
</gene>
<evidence type="ECO:0000259" key="2">
    <source>
        <dbReference type="PROSITE" id="PS50157"/>
    </source>
</evidence>
<dbReference type="PROSITE" id="PS00028">
    <property type="entry name" value="ZINC_FINGER_C2H2_1"/>
    <property type="match status" value="1"/>
</dbReference>
<name>A0A0L7LV63_OPEBR</name>
<evidence type="ECO:0000313" key="4">
    <source>
        <dbReference type="Proteomes" id="UP000037510"/>
    </source>
</evidence>
<protein>
    <submittedName>
        <fullName evidence="3">Zinc finger protein</fullName>
    </submittedName>
</protein>
<dbReference type="GO" id="GO:0008270">
    <property type="term" value="F:zinc ion binding"/>
    <property type="evidence" value="ECO:0007669"/>
    <property type="project" value="UniProtKB-KW"/>
</dbReference>
<keyword evidence="1" id="KW-0862">Zinc</keyword>
<sequence length="770" mass="87690">MTDTVDDIVKGVSDLTVLSFRKLDDVKRLAKHFRYVITHPLTESNPAILKYLNSLDETHKKIFTQKRESVEVEYIFTTAKKSNLQRQRFNSLQISEVPELLKAELLTAGDAKQVHICTDCNVEIELNEEEPLMESLQKHFNLEIHLPKPKMKRESIDVSEPILLPNMSRRLSSMACGETHSIDVSHLIKPSEKLDRNTYTKLNAALLKNLPDNSEATIGAAVKFYTEVLSILSQDVSNIDFSTQTSSVAPIIMSIRDNVYQNFAADANKNIENDDSEQALEKPKVQAKKYRYYGPIESLILKLLADHKLLTLVDDRTGKLAFFCIACEYYTLRFHYDSVLNHVFSDIHINNLSCILQSDTHIAFAHHKEPSIETIKKVNEQFLVRHDVSTYPTGWQCKLCNTKTDSAEQTILHILDESHLARLSDELYMKARKNDNGIPEDWGPKDLNWSKFLASSSKPQNRNDHIIIENFIKSSGKVGNYCTCCDMTLKGPRQVLFNHIRQKKHLRNAAPRKLAMLYKNHCRPSEYFASFGNFYVCAVCPEYVALPSYAAIVEHFESDVHFESISKLIRSALYPEVDELIRSGLCPEGESYHELLTLNKIVVDNIIKCEFCEETFPDVKLAVKHALSSFEHQSAVAEAKVKAHKGDIISVYMKGNYVLHSEGATFTCVSCEGLFSSIRSLLMHLVYAQHFVIKPSTESVFRFYLELKHNITMLTRNKYVYYEFGSLKCGVCETDVAEGENAKRHVVSPRHRENMGASYVNVCLDASAME</sequence>
<organism evidence="3 4">
    <name type="scientific">Operophtera brumata</name>
    <name type="common">Winter moth</name>
    <name type="synonym">Phalaena brumata</name>
    <dbReference type="NCBI Taxonomy" id="104452"/>
    <lineage>
        <taxon>Eukaryota</taxon>
        <taxon>Metazoa</taxon>
        <taxon>Ecdysozoa</taxon>
        <taxon>Arthropoda</taxon>
        <taxon>Hexapoda</taxon>
        <taxon>Insecta</taxon>
        <taxon>Pterygota</taxon>
        <taxon>Neoptera</taxon>
        <taxon>Endopterygota</taxon>
        <taxon>Lepidoptera</taxon>
        <taxon>Glossata</taxon>
        <taxon>Ditrysia</taxon>
        <taxon>Geometroidea</taxon>
        <taxon>Geometridae</taxon>
        <taxon>Larentiinae</taxon>
        <taxon>Operophtera</taxon>
    </lineage>
</organism>
<dbReference type="EMBL" id="JTDY01000017">
    <property type="protein sequence ID" value="KOB79403.1"/>
    <property type="molecule type" value="Genomic_DNA"/>
</dbReference>
<dbReference type="Proteomes" id="UP000037510">
    <property type="component" value="Unassembled WGS sequence"/>
</dbReference>
<evidence type="ECO:0000256" key="1">
    <source>
        <dbReference type="PROSITE-ProRule" id="PRU00042"/>
    </source>
</evidence>
<dbReference type="SMART" id="SM00355">
    <property type="entry name" value="ZnF_C2H2"/>
    <property type="match status" value="5"/>
</dbReference>
<dbReference type="AlphaFoldDB" id="A0A0L7LV63"/>
<accession>A0A0L7LV63</accession>
<feature type="domain" description="C2H2-type" evidence="2">
    <location>
        <begin position="666"/>
        <end position="695"/>
    </location>
</feature>
<evidence type="ECO:0000313" key="3">
    <source>
        <dbReference type="EMBL" id="KOB79403.1"/>
    </source>
</evidence>
<keyword evidence="1" id="KW-0479">Metal-binding</keyword>
<dbReference type="PROSITE" id="PS50157">
    <property type="entry name" value="ZINC_FINGER_C2H2_2"/>
    <property type="match status" value="1"/>
</dbReference>
<proteinExistence type="predicted"/>
<keyword evidence="1" id="KW-0863">Zinc-finger</keyword>
<reference evidence="3 4" key="1">
    <citation type="journal article" date="2015" name="Genome Biol. Evol.">
        <title>The genome of winter moth (Operophtera brumata) provides a genomic perspective on sexual dimorphism and phenology.</title>
        <authorList>
            <person name="Derks M.F."/>
            <person name="Smit S."/>
            <person name="Salis L."/>
            <person name="Schijlen E."/>
            <person name="Bossers A."/>
            <person name="Mateman C."/>
            <person name="Pijl A.S."/>
            <person name="de Ridder D."/>
            <person name="Groenen M.A."/>
            <person name="Visser M.E."/>
            <person name="Megens H.J."/>
        </authorList>
    </citation>
    <scope>NUCLEOTIDE SEQUENCE [LARGE SCALE GENOMIC DNA]</scope>
    <source>
        <strain evidence="3">WM2013NL</strain>
        <tissue evidence="3">Head and thorax</tissue>
    </source>
</reference>
<dbReference type="InterPro" id="IPR013087">
    <property type="entry name" value="Znf_C2H2_type"/>
</dbReference>
<comment type="caution">
    <text evidence="3">The sequence shown here is derived from an EMBL/GenBank/DDBJ whole genome shotgun (WGS) entry which is preliminary data.</text>
</comment>
<keyword evidence="4" id="KW-1185">Reference proteome</keyword>